<sequence>MTIIVYLLKKISILILVLIITLLVTIFLLGSTIDKIMVDNIRMQVTNSLSNSISENQRLGQLQDPQERQSIINKQISIQIKSLGLDEPWYSPKKIINSLLQIITLNLGNSRFFTTHDGSSSVNELIIEKVPNTILLFTSSSITVVAIGIVIGSYLAKMEGKFSDQLIAGLASASQSVPPWWFSMIMIVLFSFLLQIFPARSTPLISPDTPGYFIDLLYHMTLPFITMVIIGFASSVYYVKYIVLRIIDEDYIKTLGIIGLPSRKILLKHALKNAGPQLTTMLGLGLTATLGGSILIEEIFDWPGMGNLFYNAVIQNDSPLIIGLVYFFTLLYLLTRLLLDLTLSLLDPRISTGDE</sequence>
<feature type="domain" description="ABC transmembrane type-1" evidence="8">
    <location>
        <begin position="130"/>
        <end position="343"/>
    </location>
</feature>
<evidence type="ECO:0000313" key="10">
    <source>
        <dbReference type="Proteomes" id="UP000315289"/>
    </source>
</evidence>
<dbReference type="SUPFAM" id="SSF161098">
    <property type="entry name" value="MetI-like"/>
    <property type="match status" value="1"/>
</dbReference>
<evidence type="ECO:0000256" key="1">
    <source>
        <dbReference type="ARBA" id="ARBA00004651"/>
    </source>
</evidence>
<dbReference type="Pfam" id="PF00528">
    <property type="entry name" value="BPD_transp_1"/>
    <property type="match status" value="1"/>
</dbReference>
<keyword evidence="5 7" id="KW-1133">Transmembrane helix</keyword>
<organism evidence="9 10">
    <name type="scientific">Candidatus Nitrosocosmicus arcticus</name>
    <dbReference type="NCBI Taxonomy" id="2035267"/>
    <lineage>
        <taxon>Archaea</taxon>
        <taxon>Nitrososphaerota</taxon>
        <taxon>Nitrososphaeria</taxon>
        <taxon>Nitrososphaerales</taxon>
        <taxon>Nitrososphaeraceae</taxon>
        <taxon>Candidatus Nitrosocosmicus</taxon>
    </lineage>
</organism>
<dbReference type="GO" id="GO:0005886">
    <property type="term" value="C:plasma membrane"/>
    <property type="evidence" value="ECO:0007669"/>
    <property type="project" value="UniProtKB-SubCell"/>
</dbReference>
<evidence type="ECO:0000256" key="6">
    <source>
        <dbReference type="ARBA" id="ARBA00023136"/>
    </source>
</evidence>
<comment type="subcellular location">
    <subcellularLocation>
        <location evidence="1 7">Cell membrane</location>
        <topology evidence="1 7">Multi-pass membrane protein</topology>
    </subcellularLocation>
</comment>
<feature type="transmembrane region" description="Helical" evidence="7">
    <location>
        <begin position="134"/>
        <end position="156"/>
    </location>
</feature>
<feature type="transmembrane region" description="Helical" evidence="7">
    <location>
        <begin position="278"/>
        <end position="300"/>
    </location>
</feature>
<keyword evidence="6 7" id="KW-0472">Membrane</keyword>
<evidence type="ECO:0000259" key="8">
    <source>
        <dbReference type="PROSITE" id="PS50928"/>
    </source>
</evidence>
<evidence type="ECO:0000256" key="7">
    <source>
        <dbReference type="RuleBase" id="RU363032"/>
    </source>
</evidence>
<reference evidence="9 10" key="1">
    <citation type="journal article" date="2019" name="Front. Microbiol.">
        <title>Ammonia Oxidation by the Arctic Terrestrial Thaumarchaeote Candidatus Nitrosocosmicus arcticus Is Stimulated by Increasing Temperatures.</title>
        <authorList>
            <person name="Alves R.J.E."/>
            <person name="Kerou M."/>
            <person name="Zappe A."/>
            <person name="Bittner R."/>
            <person name="Abby S.S."/>
            <person name="Schmidt H.A."/>
            <person name="Pfeifer K."/>
            <person name="Schleper C."/>
        </authorList>
    </citation>
    <scope>NUCLEOTIDE SEQUENCE [LARGE SCALE GENOMIC DNA]</scope>
    <source>
        <strain evidence="9 10">Kfb</strain>
    </source>
</reference>
<dbReference type="PANTHER" id="PTHR30465">
    <property type="entry name" value="INNER MEMBRANE ABC TRANSPORTER"/>
    <property type="match status" value="1"/>
</dbReference>
<accession>A0A557SR08</accession>
<gene>
    <name evidence="9" type="primary">appB</name>
    <name evidence="9" type="ORF">NARC_220012</name>
</gene>
<evidence type="ECO:0000256" key="2">
    <source>
        <dbReference type="ARBA" id="ARBA00022448"/>
    </source>
</evidence>
<feature type="transmembrane region" description="Helical" evidence="7">
    <location>
        <begin position="12"/>
        <end position="33"/>
    </location>
</feature>
<dbReference type="CDD" id="cd06261">
    <property type="entry name" value="TM_PBP2"/>
    <property type="match status" value="1"/>
</dbReference>
<comment type="caution">
    <text evidence="9">The sequence shown here is derived from an EMBL/GenBank/DDBJ whole genome shotgun (WGS) entry which is preliminary data.</text>
</comment>
<evidence type="ECO:0000256" key="4">
    <source>
        <dbReference type="ARBA" id="ARBA00022692"/>
    </source>
</evidence>
<feature type="transmembrane region" description="Helical" evidence="7">
    <location>
        <begin position="320"/>
        <end position="339"/>
    </location>
</feature>
<dbReference type="PROSITE" id="PS50928">
    <property type="entry name" value="ABC_TM1"/>
    <property type="match status" value="1"/>
</dbReference>
<feature type="transmembrane region" description="Helical" evidence="7">
    <location>
        <begin position="177"/>
        <end position="197"/>
    </location>
</feature>
<evidence type="ECO:0000256" key="3">
    <source>
        <dbReference type="ARBA" id="ARBA00022475"/>
    </source>
</evidence>
<feature type="transmembrane region" description="Helical" evidence="7">
    <location>
        <begin position="217"/>
        <end position="239"/>
    </location>
</feature>
<dbReference type="Gene3D" id="1.10.3720.10">
    <property type="entry name" value="MetI-like"/>
    <property type="match status" value="1"/>
</dbReference>
<proteinExistence type="inferred from homology"/>
<keyword evidence="2 7" id="KW-0813">Transport</keyword>
<keyword evidence="3" id="KW-1003">Cell membrane</keyword>
<keyword evidence="4 7" id="KW-0812">Transmembrane</keyword>
<dbReference type="GO" id="GO:0055085">
    <property type="term" value="P:transmembrane transport"/>
    <property type="evidence" value="ECO:0007669"/>
    <property type="project" value="InterPro"/>
</dbReference>
<dbReference type="EMBL" id="VOAH01000022">
    <property type="protein sequence ID" value="TVP39037.1"/>
    <property type="molecule type" value="Genomic_DNA"/>
</dbReference>
<keyword evidence="10" id="KW-1185">Reference proteome</keyword>
<dbReference type="Proteomes" id="UP000315289">
    <property type="component" value="Unassembled WGS sequence"/>
</dbReference>
<comment type="similarity">
    <text evidence="7">Belongs to the binding-protein-dependent transport system permease family.</text>
</comment>
<dbReference type="InterPro" id="IPR000515">
    <property type="entry name" value="MetI-like"/>
</dbReference>
<dbReference type="PANTHER" id="PTHR30465:SF45">
    <property type="entry name" value="BINDING-PROTEIN-DEPENDENT TRANSPORT SYSTEMS INNER MEMBRANE COMPONENT"/>
    <property type="match status" value="1"/>
</dbReference>
<name>A0A557SR08_9ARCH</name>
<evidence type="ECO:0000313" key="9">
    <source>
        <dbReference type="EMBL" id="TVP39037.1"/>
    </source>
</evidence>
<dbReference type="AlphaFoldDB" id="A0A557SR08"/>
<evidence type="ECO:0000256" key="5">
    <source>
        <dbReference type="ARBA" id="ARBA00022989"/>
    </source>
</evidence>
<protein>
    <submittedName>
        <fullName evidence="9">ABC-type dipeptide/oligopeptide/nickel transport system, permease component</fullName>
    </submittedName>
</protein>
<dbReference type="InterPro" id="IPR035906">
    <property type="entry name" value="MetI-like_sf"/>
</dbReference>